<keyword evidence="8" id="KW-0963">Cytoplasm</keyword>
<proteinExistence type="inferred from homology"/>
<keyword evidence="3 8" id="KW-0436">Ligase</keyword>
<dbReference type="InterPro" id="IPR003721">
    <property type="entry name" value="Pantoate_ligase"/>
</dbReference>
<comment type="subcellular location">
    <subcellularLocation>
        <location evidence="8">Cytoplasm</location>
    </subcellularLocation>
</comment>
<dbReference type="PANTHER" id="PTHR21299">
    <property type="entry name" value="CYTIDYLATE KINASE/PANTOATE-BETA-ALANINE LIGASE"/>
    <property type="match status" value="1"/>
</dbReference>
<organism evidence="9 10">
    <name type="scientific">Geothermobacter hydrogeniphilus</name>
    <dbReference type="NCBI Taxonomy" id="1969733"/>
    <lineage>
        <taxon>Bacteria</taxon>
        <taxon>Pseudomonadati</taxon>
        <taxon>Thermodesulfobacteriota</taxon>
        <taxon>Desulfuromonadia</taxon>
        <taxon>Desulfuromonadales</taxon>
        <taxon>Geothermobacteraceae</taxon>
        <taxon>Geothermobacter</taxon>
    </lineage>
</organism>
<name>A0A1X0Y916_9BACT</name>
<evidence type="ECO:0000256" key="5">
    <source>
        <dbReference type="ARBA" id="ARBA00022741"/>
    </source>
</evidence>
<sequence>MKIIRSVSEMQQRCLAAREAGQRIAFVPTMGWLHEGHLSLLREGRERGDLLVLSIFVNPTQFGQGEDFESYPRDLSRDAALAEAVGTDIIFAPEAVDMYPRGYASYVDVEGLTEVLCGASRPGHFRGVTTVVTKLFTIVQPHIAFFGRKDFQQLAVIRRMTLDLNLPVEVVGMPIIREADGLAMSSRNVYLSDDQRRQALVLSRSIAEAKRLAAGGERDVAAILAGIEEMIRVEPEARIDYLQICHQYTLAQQQRIDADSVLLLAVFIGATRLIDNSLLLPEG</sequence>
<comment type="function">
    <text evidence="8">Catalyzes the condensation of pantoate with beta-alanine in an ATP-dependent reaction via a pantoyl-adenylate intermediate.</text>
</comment>
<gene>
    <name evidence="8" type="primary">panC</name>
    <name evidence="9" type="ORF">B5V00_06070</name>
</gene>
<dbReference type="Gene3D" id="3.30.1300.10">
    <property type="entry name" value="Pantoate-beta-alanine ligase, C-terminal domain"/>
    <property type="match status" value="1"/>
</dbReference>
<evidence type="ECO:0000256" key="7">
    <source>
        <dbReference type="ARBA" id="ARBA00048258"/>
    </source>
</evidence>
<evidence type="ECO:0000256" key="1">
    <source>
        <dbReference type="ARBA" id="ARBA00004990"/>
    </source>
</evidence>
<comment type="pathway">
    <text evidence="1 8">Cofactor biosynthesis; (R)-pantothenate biosynthesis; (R)-pantothenate from (R)-pantoate and beta-alanine: step 1/1.</text>
</comment>
<comment type="catalytic activity">
    <reaction evidence="7 8">
        <text>(R)-pantoate + beta-alanine + ATP = (R)-pantothenate + AMP + diphosphate + H(+)</text>
        <dbReference type="Rhea" id="RHEA:10912"/>
        <dbReference type="ChEBI" id="CHEBI:15378"/>
        <dbReference type="ChEBI" id="CHEBI:15980"/>
        <dbReference type="ChEBI" id="CHEBI:29032"/>
        <dbReference type="ChEBI" id="CHEBI:30616"/>
        <dbReference type="ChEBI" id="CHEBI:33019"/>
        <dbReference type="ChEBI" id="CHEBI:57966"/>
        <dbReference type="ChEBI" id="CHEBI:456215"/>
        <dbReference type="EC" id="6.3.2.1"/>
    </reaction>
</comment>
<dbReference type="OrthoDB" id="9773087at2"/>
<dbReference type="Proteomes" id="UP000193136">
    <property type="component" value="Unassembled WGS sequence"/>
</dbReference>
<dbReference type="PANTHER" id="PTHR21299:SF1">
    <property type="entry name" value="PANTOATE--BETA-ALANINE LIGASE"/>
    <property type="match status" value="1"/>
</dbReference>
<feature type="binding site" evidence="8">
    <location>
        <begin position="30"/>
        <end position="37"/>
    </location>
    <ligand>
        <name>ATP</name>
        <dbReference type="ChEBI" id="CHEBI:30616"/>
    </ligand>
</feature>
<evidence type="ECO:0000256" key="8">
    <source>
        <dbReference type="HAMAP-Rule" id="MF_00158"/>
    </source>
</evidence>
<feature type="binding site" evidence="8">
    <location>
        <position position="61"/>
    </location>
    <ligand>
        <name>beta-alanine</name>
        <dbReference type="ChEBI" id="CHEBI:57966"/>
    </ligand>
</feature>
<feature type="binding site" evidence="8">
    <location>
        <begin position="184"/>
        <end position="187"/>
    </location>
    <ligand>
        <name>ATP</name>
        <dbReference type="ChEBI" id="CHEBI:30616"/>
    </ligand>
</feature>
<dbReference type="FunFam" id="3.40.50.620:FF:000013">
    <property type="entry name" value="Pantothenate synthetase"/>
    <property type="match status" value="1"/>
</dbReference>
<dbReference type="RefSeq" id="WP_085009876.1">
    <property type="nucleotide sequence ID" value="NZ_NAAD01000005.1"/>
</dbReference>
<dbReference type="CDD" id="cd00560">
    <property type="entry name" value="PanC"/>
    <property type="match status" value="1"/>
</dbReference>
<evidence type="ECO:0000256" key="4">
    <source>
        <dbReference type="ARBA" id="ARBA00022655"/>
    </source>
</evidence>
<dbReference type="GO" id="GO:0015940">
    <property type="term" value="P:pantothenate biosynthetic process"/>
    <property type="evidence" value="ECO:0007669"/>
    <property type="project" value="UniProtKB-UniRule"/>
</dbReference>
<feature type="binding site" evidence="8">
    <location>
        <position position="61"/>
    </location>
    <ligand>
        <name>(R)-pantoate</name>
        <dbReference type="ChEBI" id="CHEBI:15980"/>
    </ligand>
</feature>
<dbReference type="UniPathway" id="UPA00028">
    <property type="reaction ID" value="UER00005"/>
</dbReference>
<dbReference type="Pfam" id="PF02569">
    <property type="entry name" value="Pantoate_ligase"/>
    <property type="match status" value="1"/>
</dbReference>
<reference evidence="9 10" key="1">
    <citation type="submission" date="2017-03" db="EMBL/GenBank/DDBJ databases">
        <title>Genome sequence of Geothermobacter sp. EPR-M, Deep-Sea Iron Reducer.</title>
        <authorList>
            <person name="Tully B."/>
            <person name="Savalia P."/>
            <person name="Abuyen K."/>
            <person name="Baughan C."/>
            <person name="Romero E."/>
            <person name="Ronkowski C."/>
            <person name="Torres B."/>
            <person name="Tremblay J."/>
            <person name="Trujillo A."/>
            <person name="Tyler M."/>
            <person name="Perez-Rodriguez I."/>
            <person name="Amend J."/>
        </authorList>
    </citation>
    <scope>NUCLEOTIDE SEQUENCE [LARGE SCALE GENOMIC DNA]</scope>
    <source>
        <strain evidence="9 10">EPR-M</strain>
    </source>
</reference>
<keyword evidence="5 8" id="KW-0547">Nucleotide-binding</keyword>
<comment type="subunit">
    <text evidence="8">Homodimer.</text>
</comment>
<evidence type="ECO:0000256" key="6">
    <source>
        <dbReference type="ARBA" id="ARBA00022840"/>
    </source>
</evidence>
<dbReference type="EMBL" id="NAAD01000005">
    <property type="protein sequence ID" value="ORJ61602.1"/>
    <property type="molecule type" value="Genomic_DNA"/>
</dbReference>
<dbReference type="Gene3D" id="3.40.50.620">
    <property type="entry name" value="HUPs"/>
    <property type="match status" value="1"/>
</dbReference>
<dbReference type="NCBIfam" id="TIGR00125">
    <property type="entry name" value="cyt_tran_rel"/>
    <property type="match status" value="1"/>
</dbReference>
<evidence type="ECO:0000313" key="10">
    <source>
        <dbReference type="Proteomes" id="UP000193136"/>
    </source>
</evidence>
<evidence type="ECO:0000256" key="2">
    <source>
        <dbReference type="ARBA" id="ARBA00009256"/>
    </source>
</evidence>
<dbReference type="InterPro" id="IPR042176">
    <property type="entry name" value="Pantoate_ligase_C"/>
</dbReference>
<evidence type="ECO:0000313" key="9">
    <source>
        <dbReference type="EMBL" id="ORJ61602.1"/>
    </source>
</evidence>
<dbReference type="EC" id="6.3.2.1" evidence="8"/>
<keyword evidence="10" id="KW-1185">Reference proteome</keyword>
<feature type="binding site" evidence="8">
    <location>
        <position position="176"/>
    </location>
    <ligand>
        <name>ATP</name>
        <dbReference type="ChEBI" id="CHEBI:30616"/>
    </ligand>
</feature>
<dbReference type="NCBIfam" id="TIGR00018">
    <property type="entry name" value="panC"/>
    <property type="match status" value="1"/>
</dbReference>
<dbReference type="GO" id="GO:0005829">
    <property type="term" value="C:cytosol"/>
    <property type="evidence" value="ECO:0007669"/>
    <property type="project" value="TreeGrafter"/>
</dbReference>
<comment type="similarity">
    <text evidence="2 8">Belongs to the pantothenate synthetase family.</text>
</comment>
<dbReference type="AlphaFoldDB" id="A0A1X0Y916"/>
<dbReference type="GO" id="GO:0004592">
    <property type="term" value="F:pantoate-beta-alanine ligase activity"/>
    <property type="evidence" value="ECO:0007669"/>
    <property type="project" value="UniProtKB-UniRule"/>
</dbReference>
<comment type="caution">
    <text evidence="9">The sequence shown here is derived from an EMBL/GenBank/DDBJ whole genome shotgun (WGS) entry which is preliminary data.</text>
</comment>
<dbReference type="HAMAP" id="MF_00158">
    <property type="entry name" value="PanC"/>
    <property type="match status" value="1"/>
</dbReference>
<keyword evidence="6 8" id="KW-0067">ATP-binding</keyword>
<dbReference type="GO" id="GO:0005524">
    <property type="term" value="F:ATP binding"/>
    <property type="evidence" value="ECO:0007669"/>
    <property type="project" value="UniProtKB-KW"/>
</dbReference>
<evidence type="ECO:0000256" key="3">
    <source>
        <dbReference type="ARBA" id="ARBA00022598"/>
    </source>
</evidence>
<protein>
    <recommendedName>
        <fullName evidence="8">Pantothenate synthetase</fullName>
        <shortName evidence="8">PS</shortName>
        <ecNumber evidence="8">6.3.2.1</ecNumber>
    </recommendedName>
    <alternativeName>
        <fullName evidence="8">Pantoate--beta-alanine ligase</fullName>
    </alternativeName>
    <alternativeName>
        <fullName evidence="8">Pantoate-activating enzyme</fullName>
    </alternativeName>
</protein>
<feature type="binding site" evidence="8">
    <location>
        <position position="153"/>
    </location>
    <ligand>
        <name>(R)-pantoate</name>
        <dbReference type="ChEBI" id="CHEBI:15980"/>
    </ligand>
</feature>
<dbReference type="InterPro" id="IPR004821">
    <property type="entry name" value="Cyt_trans-like"/>
</dbReference>
<comment type="miscellaneous">
    <text evidence="8">The reaction proceeds by a bi uni uni bi ping pong mechanism.</text>
</comment>
<accession>A0A1X0Y916</accession>
<dbReference type="SUPFAM" id="SSF52374">
    <property type="entry name" value="Nucleotidylyl transferase"/>
    <property type="match status" value="1"/>
</dbReference>
<dbReference type="InterPro" id="IPR014729">
    <property type="entry name" value="Rossmann-like_a/b/a_fold"/>
</dbReference>
<dbReference type="STRING" id="1969733.B5V00_06070"/>
<feature type="active site" description="Proton donor" evidence="8">
    <location>
        <position position="37"/>
    </location>
</feature>
<keyword evidence="4 8" id="KW-0566">Pantothenate biosynthesis</keyword>
<feature type="binding site" evidence="8">
    <location>
        <begin position="147"/>
        <end position="150"/>
    </location>
    <ligand>
        <name>ATP</name>
        <dbReference type="ChEBI" id="CHEBI:30616"/>
    </ligand>
</feature>